<organism evidence="2 3">
    <name type="scientific">Candidatus Bodocaedibacter vickermanii</name>
    <dbReference type="NCBI Taxonomy" id="2741701"/>
    <lineage>
        <taxon>Bacteria</taxon>
        <taxon>Pseudomonadati</taxon>
        <taxon>Pseudomonadota</taxon>
        <taxon>Alphaproteobacteria</taxon>
        <taxon>Holosporales</taxon>
        <taxon>Candidatus Paracaedibacteraceae</taxon>
        <taxon>Candidatus Bodocaedibacter</taxon>
    </lineage>
</organism>
<reference evidence="2 3" key="1">
    <citation type="submission" date="2020-06" db="EMBL/GenBank/DDBJ databases">
        <title>The endosymbiont of the kinetoplastid Bodo saltans is a Paracaedibacter-like alpha-proteobacterium possessing a putative toxin-antitoxin system.</title>
        <authorList>
            <person name="Midha S."/>
            <person name="Rigden D.J."/>
            <person name="Siozios S."/>
            <person name="Hurst G.D.D."/>
            <person name="Jackson A.P."/>
        </authorList>
    </citation>
    <scope>NUCLEOTIDE SEQUENCE [LARGE SCALE GENOMIC DNA]</scope>
    <source>
        <strain evidence="2">Lake Konstanz</strain>
    </source>
</reference>
<name>A0A7L9RSJ2_9PROT</name>
<protein>
    <submittedName>
        <fullName evidence="2">Uncharacterized protein</fullName>
    </submittedName>
</protein>
<sequence>MIQKIYKYLSASAIIKMAITLVGLGGSEKILGGFSNNLMILTIVSWVILVFKKPFASLVGRIIGLSYKDAHATLLPDQQKPPEFKLLEPGLNASKDNIFEEEDGLEKGMKSNSTASEQFHDKGGEVSQESEVTPIENLDSQFVKPEEYYDGVNWIVKNKDQHIREFLERKYQKSDVDGAKSTSFIIENLAKAYVDIDFFKLKCLIVPEQLEFLKTLNKGSLTVGYVKNYHSVEVLQRYQATETQYPFGSFIDWLCDSGLIEEKGGYYQITNYGHSFLVFLVENRLP</sequence>
<keyword evidence="3" id="KW-1185">Reference proteome</keyword>
<dbReference type="KEGG" id="pbal:CPBP_00268"/>
<evidence type="ECO:0000313" key="2">
    <source>
        <dbReference type="EMBL" id="QOL19506.1"/>
    </source>
</evidence>
<feature type="region of interest" description="Disordered" evidence="1">
    <location>
        <begin position="104"/>
        <end position="127"/>
    </location>
</feature>
<evidence type="ECO:0000256" key="1">
    <source>
        <dbReference type="SAM" id="MobiDB-lite"/>
    </source>
</evidence>
<dbReference type="EMBL" id="CP054719">
    <property type="protein sequence ID" value="QOL19506.1"/>
    <property type="molecule type" value="Genomic_DNA"/>
</dbReference>
<proteinExistence type="predicted"/>
<gene>
    <name evidence="2" type="ORF">CPBP_00268</name>
</gene>
<evidence type="ECO:0000313" key="3">
    <source>
        <dbReference type="Proteomes" id="UP000594001"/>
    </source>
</evidence>
<accession>A0A7L9RSJ2</accession>
<dbReference type="AlphaFoldDB" id="A0A7L9RSJ2"/>
<dbReference type="Proteomes" id="UP000594001">
    <property type="component" value="Chromosome"/>
</dbReference>